<reference evidence="8 9" key="1">
    <citation type="journal article" date="2018" name="Mol. Biol. Evol.">
        <title>Broad Genomic Sampling Reveals a Smut Pathogenic Ancestry of the Fungal Clade Ustilaginomycotina.</title>
        <authorList>
            <person name="Kijpornyongpan T."/>
            <person name="Mondo S.J."/>
            <person name="Barry K."/>
            <person name="Sandor L."/>
            <person name="Lee J."/>
            <person name="Lipzen A."/>
            <person name="Pangilinan J."/>
            <person name="LaButti K."/>
            <person name="Hainaut M."/>
            <person name="Henrissat B."/>
            <person name="Grigoriev I.V."/>
            <person name="Spatafora J.W."/>
            <person name="Aime M.C."/>
        </authorList>
    </citation>
    <scope>NUCLEOTIDE SEQUENCE [LARGE SCALE GENOMIC DNA]</scope>
    <source>
        <strain evidence="8 9">MCA 5214</strain>
    </source>
</reference>
<dbReference type="AlphaFoldDB" id="A0A316UTR1"/>
<evidence type="ECO:0000256" key="7">
    <source>
        <dbReference type="SAM" id="Phobius"/>
    </source>
</evidence>
<comment type="subcellular location">
    <subcellularLocation>
        <location evidence="1">Membrane</location>
        <topology evidence="1">Multi-pass membrane protein</topology>
    </subcellularLocation>
</comment>
<feature type="transmembrane region" description="Helical" evidence="7">
    <location>
        <begin position="204"/>
        <end position="226"/>
    </location>
</feature>
<dbReference type="NCBIfam" id="TIGR00797">
    <property type="entry name" value="matE"/>
    <property type="match status" value="1"/>
</dbReference>
<feature type="compositionally biased region" description="Low complexity" evidence="6">
    <location>
        <begin position="578"/>
        <end position="589"/>
    </location>
</feature>
<dbReference type="OrthoDB" id="2126698at2759"/>
<gene>
    <name evidence="8" type="ORF">BDZ90DRAFT_218987</name>
</gene>
<evidence type="ECO:0000256" key="2">
    <source>
        <dbReference type="ARBA" id="ARBA00010199"/>
    </source>
</evidence>
<evidence type="ECO:0000313" key="8">
    <source>
        <dbReference type="EMBL" id="PWN28669.1"/>
    </source>
</evidence>
<keyword evidence="9" id="KW-1185">Reference proteome</keyword>
<feature type="transmembrane region" description="Helical" evidence="7">
    <location>
        <begin position="472"/>
        <end position="494"/>
    </location>
</feature>
<dbReference type="CDD" id="cd13132">
    <property type="entry name" value="MATE_eukaryotic"/>
    <property type="match status" value="1"/>
</dbReference>
<keyword evidence="5 7" id="KW-0472">Membrane</keyword>
<dbReference type="EMBL" id="KZ819665">
    <property type="protein sequence ID" value="PWN28669.1"/>
    <property type="molecule type" value="Genomic_DNA"/>
</dbReference>
<protein>
    <submittedName>
        <fullName evidence="8">MATE efflux family protein</fullName>
    </submittedName>
</protein>
<feature type="region of interest" description="Disordered" evidence="6">
    <location>
        <begin position="571"/>
        <end position="627"/>
    </location>
</feature>
<feature type="transmembrane region" description="Helical" evidence="7">
    <location>
        <begin position="391"/>
        <end position="412"/>
    </location>
</feature>
<comment type="similarity">
    <text evidence="2">Belongs to the multi antimicrobial extrusion (MATE) (TC 2.A.66.1) family.</text>
</comment>
<evidence type="ECO:0000256" key="1">
    <source>
        <dbReference type="ARBA" id="ARBA00004141"/>
    </source>
</evidence>
<accession>A0A316UTR1</accession>
<feature type="transmembrane region" description="Helical" evidence="7">
    <location>
        <begin position="132"/>
        <end position="154"/>
    </location>
</feature>
<evidence type="ECO:0000256" key="5">
    <source>
        <dbReference type="ARBA" id="ARBA00023136"/>
    </source>
</evidence>
<evidence type="ECO:0000256" key="3">
    <source>
        <dbReference type="ARBA" id="ARBA00022692"/>
    </source>
</evidence>
<feature type="transmembrane region" description="Helical" evidence="7">
    <location>
        <begin position="433"/>
        <end position="452"/>
    </location>
</feature>
<feature type="transmembrane region" description="Helical" evidence="7">
    <location>
        <begin position="307"/>
        <end position="330"/>
    </location>
</feature>
<feature type="transmembrane region" description="Helical" evidence="7">
    <location>
        <begin position="501"/>
        <end position="521"/>
    </location>
</feature>
<dbReference type="PANTHER" id="PTHR11206">
    <property type="entry name" value="MULTIDRUG RESISTANCE PROTEIN"/>
    <property type="match status" value="1"/>
</dbReference>
<feature type="transmembrane region" description="Helical" evidence="7">
    <location>
        <begin position="350"/>
        <end position="371"/>
    </location>
</feature>
<feature type="compositionally biased region" description="Polar residues" evidence="6">
    <location>
        <begin position="59"/>
        <end position="70"/>
    </location>
</feature>
<dbReference type="Pfam" id="PF01554">
    <property type="entry name" value="MatE"/>
    <property type="match status" value="2"/>
</dbReference>
<evidence type="ECO:0000256" key="4">
    <source>
        <dbReference type="ARBA" id="ARBA00022989"/>
    </source>
</evidence>
<evidence type="ECO:0000256" key="6">
    <source>
        <dbReference type="SAM" id="MobiDB-lite"/>
    </source>
</evidence>
<evidence type="ECO:0000313" key="9">
    <source>
        <dbReference type="Proteomes" id="UP000245884"/>
    </source>
</evidence>
<dbReference type="GO" id="GO:0042910">
    <property type="term" value="F:xenobiotic transmembrane transporter activity"/>
    <property type="evidence" value="ECO:0007669"/>
    <property type="project" value="InterPro"/>
</dbReference>
<feature type="transmembrane region" description="Helical" evidence="7">
    <location>
        <begin position="160"/>
        <end position="184"/>
    </location>
</feature>
<keyword evidence="3 7" id="KW-0812">Transmembrane</keyword>
<dbReference type="InterPro" id="IPR002528">
    <property type="entry name" value="MATE_fam"/>
</dbReference>
<feature type="transmembrane region" description="Helical" evidence="7">
    <location>
        <begin position="533"/>
        <end position="552"/>
    </location>
</feature>
<dbReference type="Proteomes" id="UP000245884">
    <property type="component" value="Unassembled WGS sequence"/>
</dbReference>
<organism evidence="8 9">
    <name type="scientific">Jaminaea rosea</name>
    <dbReference type="NCBI Taxonomy" id="1569628"/>
    <lineage>
        <taxon>Eukaryota</taxon>
        <taxon>Fungi</taxon>
        <taxon>Dikarya</taxon>
        <taxon>Basidiomycota</taxon>
        <taxon>Ustilaginomycotina</taxon>
        <taxon>Exobasidiomycetes</taxon>
        <taxon>Microstromatales</taxon>
        <taxon>Microstromatales incertae sedis</taxon>
        <taxon>Jaminaea</taxon>
    </lineage>
</organism>
<feature type="region of interest" description="Disordered" evidence="6">
    <location>
        <begin position="1"/>
        <end position="105"/>
    </location>
</feature>
<name>A0A316UTR1_9BASI</name>
<dbReference type="GO" id="GO:1990961">
    <property type="term" value="P:xenobiotic detoxification by transmembrane export across the plasma membrane"/>
    <property type="evidence" value="ECO:0007669"/>
    <property type="project" value="InterPro"/>
</dbReference>
<keyword evidence="4 7" id="KW-1133">Transmembrane helix</keyword>
<dbReference type="GO" id="GO:0015297">
    <property type="term" value="F:antiporter activity"/>
    <property type="evidence" value="ECO:0007669"/>
    <property type="project" value="InterPro"/>
</dbReference>
<dbReference type="GeneID" id="37026208"/>
<dbReference type="InterPro" id="IPR045069">
    <property type="entry name" value="MATE_euk"/>
</dbReference>
<dbReference type="RefSeq" id="XP_025363281.1">
    <property type="nucleotide sequence ID" value="XM_025504385.1"/>
</dbReference>
<sequence length="627" mass="66808">MPGRLLQDSWLTRPSLTRQQLDNDQEQGQSGLAAHSERSPLLAGGPRSPSDTKHHAANRRSSSAGYQSIISADPHLHRGGGPHALGHPSSSAWSNIGHLASPHPPHAEDIDEIAHESTEHVRRRELGVMTMYSLPVWGTHLLELSLNVVSVFSIGHLGTIQLAAASLSSMTANVTAFSLLSGYISALDSLLPPAFTQQPKRVGVYSQSMAIIVAFLCLPIAVMWLYAEKLLLALGQEAEVARLSGVYLRVMLPGVPAYAGFEVCRRYLQAQGLMSASTVVLLFVSPLNALMNYLLVWGPESIRLGFVGAPLASAISNWLMFFLALGQCYIAPRTAWGGWSLSSAAKPANILPCLSLGFYGFLAISSEWWAWEISSLITSLLGTTPLAAQSVLLVCSSIFYQQPFAISVAAAVRVGNLLGARKPRDAQISSYAGVGLSLACGVVNSSLIMIFRDPIARLFSTDQVVIDLLLKTLPLLALFQVTDGVAGVTGGILRGTGRQHLGAYLNVVAYYVIALPLGTWLTFQGKYGLPGMWMGLTVALTISSAGGMWLVYRTDWDAEVAKVQARMTEDFPGGGAGHAPSAAAATTTAVSEQDGPPLVANGARQRKQQTAGPGRSERPSFSSANNV</sequence>
<dbReference type="GO" id="GO:0016020">
    <property type="term" value="C:membrane"/>
    <property type="evidence" value="ECO:0007669"/>
    <property type="project" value="UniProtKB-SubCell"/>
</dbReference>
<feature type="compositionally biased region" description="Polar residues" evidence="6">
    <location>
        <begin position="9"/>
        <end position="30"/>
    </location>
</feature>
<proteinExistence type="inferred from homology"/>
<dbReference type="STRING" id="1569628.A0A316UTR1"/>
<feature type="transmembrane region" description="Helical" evidence="7">
    <location>
        <begin position="276"/>
        <end position="295"/>
    </location>
</feature>